<accession>A0A2I1H1L2</accession>
<organism evidence="1 2">
    <name type="scientific">Rhizophagus irregularis</name>
    <dbReference type="NCBI Taxonomy" id="588596"/>
    <lineage>
        <taxon>Eukaryota</taxon>
        <taxon>Fungi</taxon>
        <taxon>Fungi incertae sedis</taxon>
        <taxon>Mucoromycota</taxon>
        <taxon>Glomeromycotina</taxon>
        <taxon>Glomeromycetes</taxon>
        <taxon>Glomerales</taxon>
        <taxon>Glomeraceae</taxon>
        <taxon>Rhizophagus</taxon>
    </lineage>
</organism>
<comment type="caution">
    <text evidence="1">The sequence shown here is derived from an EMBL/GenBank/DDBJ whole genome shotgun (WGS) entry which is preliminary data.</text>
</comment>
<protein>
    <submittedName>
        <fullName evidence="1">Uncharacterized protein</fullName>
    </submittedName>
</protein>
<dbReference type="VEuPathDB" id="FungiDB:RhiirA1_497022"/>
<sequence>MSQNTFQNNQNGPTFTEFNNLQSTVIQPGQSSNINYNDVNVNSSDNNFPTFYTNTNNSDQQPASNEYIASISNPIVSSYAPQYVGLQQPIENIPSPLDSFNMTTIHPSQSSQSSQSDILSFDIPGFKIIVIPTFSQQENTYLNYSSSDITNTQFTQFQQ</sequence>
<evidence type="ECO:0000313" key="2">
    <source>
        <dbReference type="Proteomes" id="UP000234323"/>
    </source>
</evidence>
<gene>
    <name evidence="1" type="ORF">RhiirA4_425532</name>
</gene>
<keyword evidence="2" id="KW-1185">Reference proteome</keyword>
<reference evidence="1 2" key="1">
    <citation type="submission" date="2015-10" db="EMBL/GenBank/DDBJ databases">
        <title>Genome analyses suggest a sexual origin of heterokaryosis in a supposedly ancient asexual fungus.</title>
        <authorList>
            <person name="Ropars J."/>
            <person name="Sedzielewska K."/>
            <person name="Noel J."/>
            <person name="Charron P."/>
            <person name="Farinelli L."/>
            <person name="Marton T."/>
            <person name="Kruger M."/>
            <person name="Pelin A."/>
            <person name="Brachmann A."/>
            <person name="Corradi N."/>
        </authorList>
    </citation>
    <scope>NUCLEOTIDE SEQUENCE [LARGE SCALE GENOMIC DNA]</scope>
    <source>
        <strain evidence="1 2">A4</strain>
    </source>
</reference>
<proteinExistence type="predicted"/>
<evidence type="ECO:0000313" key="1">
    <source>
        <dbReference type="EMBL" id="PKY52768.1"/>
    </source>
</evidence>
<name>A0A2I1H1L2_9GLOM</name>
<dbReference type="Proteomes" id="UP000234323">
    <property type="component" value="Unassembled WGS sequence"/>
</dbReference>
<dbReference type="EMBL" id="LLXI01001266">
    <property type="protein sequence ID" value="PKY52768.1"/>
    <property type="molecule type" value="Genomic_DNA"/>
</dbReference>
<dbReference type="AlphaFoldDB" id="A0A2I1H1L2"/>